<sequence>MKYTFDKKPLAHNINYRIVIWVTGQVINPERFLRPPESPFEVAVRAINFVTSYAEVSTKKTPIGQSRVDGITMPKWPRFRMKES</sequence>
<evidence type="ECO:0000313" key="1">
    <source>
        <dbReference type="EMBL" id="GBP45714.1"/>
    </source>
</evidence>
<dbReference type="Proteomes" id="UP000299102">
    <property type="component" value="Unassembled WGS sequence"/>
</dbReference>
<comment type="caution">
    <text evidence="1">The sequence shown here is derived from an EMBL/GenBank/DDBJ whole genome shotgun (WGS) entry which is preliminary data.</text>
</comment>
<protein>
    <submittedName>
        <fullName evidence="1">Uncharacterized protein</fullName>
    </submittedName>
</protein>
<dbReference type="EMBL" id="BGZK01000470">
    <property type="protein sequence ID" value="GBP45714.1"/>
    <property type="molecule type" value="Genomic_DNA"/>
</dbReference>
<gene>
    <name evidence="1" type="ORF">EVAR_44942_1</name>
</gene>
<reference evidence="1 2" key="1">
    <citation type="journal article" date="2019" name="Commun. Biol.">
        <title>The bagworm genome reveals a unique fibroin gene that provides high tensile strength.</title>
        <authorList>
            <person name="Kono N."/>
            <person name="Nakamura H."/>
            <person name="Ohtoshi R."/>
            <person name="Tomita M."/>
            <person name="Numata K."/>
            <person name="Arakawa K."/>
        </authorList>
    </citation>
    <scope>NUCLEOTIDE SEQUENCE [LARGE SCALE GENOMIC DNA]</scope>
</reference>
<organism evidence="1 2">
    <name type="scientific">Eumeta variegata</name>
    <name type="common">Bagworm moth</name>
    <name type="synonym">Eumeta japonica</name>
    <dbReference type="NCBI Taxonomy" id="151549"/>
    <lineage>
        <taxon>Eukaryota</taxon>
        <taxon>Metazoa</taxon>
        <taxon>Ecdysozoa</taxon>
        <taxon>Arthropoda</taxon>
        <taxon>Hexapoda</taxon>
        <taxon>Insecta</taxon>
        <taxon>Pterygota</taxon>
        <taxon>Neoptera</taxon>
        <taxon>Endopterygota</taxon>
        <taxon>Lepidoptera</taxon>
        <taxon>Glossata</taxon>
        <taxon>Ditrysia</taxon>
        <taxon>Tineoidea</taxon>
        <taxon>Psychidae</taxon>
        <taxon>Oiketicinae</taxon>
        <taxon>Eumeta</taxon>
    </lineage>
</organism>
<keyword evidence="2" id="KW-1185">Reference proteome</keyword>
<name>A0A4C1W6C7_EUMVA</name>
<accession>A0A4C1W6C7</accession>
<evidence type="ECO:0000313" key="2">
    <source>
        <dbReference type="Proteomes" id="UP000299102"/>
    </source>
</evidence>
<proteinExistence type="predicted"/>
<dbReference type="AlphaFoldDB" id="A0A4C1W6C7"/>